<evidence type="ECO:0000313" key="2">
    <source>
        <dbReference type="Proteomes" id="UP000297475"/>
    </source>
</evidence>
<accession>A0A4Z0W993</accession>
<gene>
    <name evidence="1" type="ORF">E4656_01805</name>
</gene>
<dbReference type="RefSeq" id="WP_135480638.1">
    <property type="nucleotide sequence ID" value="NZ_SRMF01000001.1"/>
</dbReference>
<dbReference type="InterPro" id="IPR036237">
    <property type="entry name" value="Xyl_isomerase-like_sf"/>
</dbReference>
<sequence>MSLLVFQSLWAMENSNPEGTTPPRDEALARIRTAGFAGVTDHLWQREHARALSREAAAEGLLIEGQCFPATIDDLQPTLEHAAESGQCRHITIQADFRTRDLQQATAILEGWQRLAEQAPCPVLLETHRNRITDDLFFTLDLLRELPDLRLVGDLSHYVAGHEIALAWPDTPGVDLSIEQLQQVMQHCHAWHGRVASCEQVQIPISFAQHRPWLEAFRQLWQYGFAVWRARAAPGEDMVFTCELGTVPYAITGPDGLDITDRWAESLQLKALAEEIWSVA</sequence>
<dbReference type="EMBL" id="SRMF01000001">
    <property type="protein sequence ID" value="TGG95179.1"/>
    <property type="molecule type" value="Genomic_DNA"/>
</dbReference>
<reference evidence="1 2" key="1">
    <citation type="submission" date="2019-04" db="EMBL/GenBank/DDBJ databases">
        <title>Natronospirillum operosus gen. nov., sp. nov., a haloalkaliphilic satellite isolated from decaying biomass of laboratory culture of cyanobacterium Geitlerinema sp. and proposal of Natronospirillaceae fam. nov. and Saccharospirillaceae fam. nov.</title>
        <authorList>
            <person name="Kevbrin V."/>
            <person name="Boltyanskaya Y."/>
            <person name="Koziaeva V."/>
            <person name="Grouzdev D.S."/>
            <person name="Park M."/>
            <person name="Cho J."/>
        </authorList>
    </citation>
    <scope>NUCLEOTIDE SEQUENCE [LARGE SCALE GENOMIC DNA]</scope>
    <source>
        <strain evidence="1 2">G-116</strain>
    </source>
</reference>
<protein>
    <submittedName>
        <fullName evidence="1">Sugar phosphate isomerase/epimerase</fullName>
    </submittedName>
</protein>
<keyword evidence="1" id="KW-0413">Isomerase</keyword>
<dbReference type="Proteomes" id="UP000297475">
    <property type="component" value="Unassembled WGS sequence"/>
</dbReference>
<organism evidence="1 2">
    <name type="scientific">Natronospirillum operosum</name>
    <dbReference type="NCBI Taxonomy" id="2759953"/>
    <lineage>
        <taxon>Bacteria</taxon>
        <taxon>Pseudomonadati</taxon>
        <taxon>Pseudomonadota</taxon>
        <taxon>Gammaproteobacteria</taxon>
        <taxon>Oceanospirillales</taxon>
        <taxon>Natronospirillaceae</taxon>
        <taxon>Natronospirillum</taxon>
    </lineage>
</organism>
<comment type="caution">
    <text evidence="1">The sequence shown here is derived from an EMBL/GenBank/DDBJ whole genome shotgun (WGS) entry which is preliminary data.</text>
</comment>
<dbReference type="SUPFAM" id="SSF51658">
    <property type="entry name" value="Xylose isomerase-like"/>
    <property type="match status" value="1"/>
</dbReference>
<name>A0A4Z0W993_9GAMM</name>
<evidence type="ECO:0000313" key="1">
    <source>
        <dbReference type="EMBL" id="TGG95179.1"/>
    </source>
</evidence>
<dbReference type="AlphaFoldDB" id="A0A4Z0W993"/>
<dbReference type="GO" id="GO:0016853">
    <property type="term" value="F:isomerase activity"/>
    <property type="evidence" value="ECO:0007669"/>
    <property type="project" value="UniProtKB-KW"/>
</dbReference>
<proteinExistence type="predicted"/>
<dbReference type="Gene3D" id="3.20.20.150">
    <property type="entry name" value="Divalent-metal-dependent TIM barrel enzymes"/>
    <property type="match status" value="1"/>
</dbReference>
<dbReference type="OrthoDB" id="2555274at2"/>
<keyword evidence="2" id="KW-1185">Reference proteome</keyword>